<feature type="region of interest" description="Disordered" evidence="1">
    <location>
        <begin position="351"/>
        <end position="389"/>
    </location>
</feature>
<feature type="domain" description="Reverse transcriptase" evidence="2">
    <location>
        <begin position="816"/>
        <end position="1159"/>
    </location>
</feature>
<dbReference type="InterPro" id="IPR043502">
    <property type="entry name" value="DNA/RNA_pol_sf"/>
</dbReference>
<dbReference type="PROSITE" id="PS50878">
    <property type="entry name" value="RT_POL"/>
    <property type="match status" value="1"/>
</dbReference>
<dbReference type="OrthoDB" id="6625084at2759"/>
<dbReference type="Pfam" id="PF00078">
    <property type="entry name" value="RVT_1"/>
    <property type="match status" value="1"/>
</dbReference>
<gene>
    <name evidence="3" type="ORF">AGLY_014151</name>
</gene>
<reference evidence="3 4" key="1">
    <citation type="submission" date="2019-08" db="EMBL/GenBank/DDBJ databases">
        <title>The genome of the soybean aphid Biotype 1, its phylome, world population structure and adaptation to the North American continent.</title>
        <authorList>
            <person name="Giordano R."/>
            <person name="Donthu R.K."/>
            <person name="Hernandez A.G."/>
            <person name="Wright C.L."/>
            <person name="Zimin A.V."/>
        </authorList>
    </citation>
    <scope>NUCLEOTIDE SEQUENCE [LARGE SCALE GENOMIC DNA]</scope>
    <source>
        <tissue evidence="3">Whole aphids</tissue>
    </source>
</reference>
<evidence type="ECO:0000256" key="1">
    <source>
        <dbReference type="SAM" id="MobiDB-lite"/>
    </source>
</evidence>
<dbReference type="GO" id="GO:0003824">
    <property type="term" value="F:catalytic activity"/>
    <property type="evidence" value="ECO:0007669"/>
    <property type="project" value="InterPro"/>
</dbReference>
<dbReference type="GO" id="GO:0071897">
    <property type="term" value="P:DNA biosynthetic process"/>
    <property type="evidence" value="ECO:0007669"/>
    <property type="project" value="UniProtKB-ARBA"/>
</dbReference>
<sequence>MVGVRIGQVNLGRGKLATDELLSEIRERGLDVVLIQEPFVTGSGTFASLGRFPLRFITGISPSEKPAAALLVVNPSLGATLITQFSGTHLVEIRCGDKSLYLGSTYIQFSDGTDIHDERLESVIRDLGGADWLIGGDFNARSNLWNDTHTDGRGEKVEDMIMSEENEIEKKKSKRFNVRKADWNVQRLAEKLFDGRSTWLEKDLHSRADYLTGALHEACKKSMPIIKPREVGAPSWFTETLDAQRRIVKRIRRKISKSRALGCEERTAALEEIYRRERNKYTTKRRKEQTRTWRKFTTEEGNEKPWGSAYRWCKEGADTDPRGVLATHSKGGGKSTMGLTDTLDLLLQTVTPPDSIEGETENHKRIREESGVDFGESEEREWGDESESNHLEEFSLEDVRKAIWRMGRDKAPGEDGKTARILRVAHPVIAEIVTALFNECWRKARFPSGWKKAVVVPLLKNCDKDKSDPKSYRPISLLPVLSKALEYLICLRLREEIGPSMSDNQYGFRQNRRDFRKNIIFTGDNGIKCNIDQESKPIDIFNLFLNDEVLNLIVTETNRQAKRYKRQWIDTDSLEIKKFLSMVGYPKISDYWSQQTFYINSYVPKIMARNRFQSLLRFFHISNNDYNPGNRLGKIQPLVDLLNNSFKQSKVPAENVVIDETLVPFRGRIVFRQYIPNKAARYGIKLYKLCDNIGYTYNLSVYSGKDTNRSNSNISCAGKVVLSLMENYLNEGRTLIVDNFYTGLHIAHILLDNNTHIVGTLRKNVKFCPKDVLNAKLRVGEIKGKENEKGVVVSIWKDKRDVRFLSTRHGIEMLNTGKKNRKGEEIKKPEAVIFYNKNKQGIDISDQMASYYTPLRKTIRWYHKLAFHLLLGTAVVNSLILYKEVSGKNIQISEFIQNISQELSQLSDISTPSSQTKKHYLVEGSEVNNGNRKKRRRCGKCYINLSKVFGREEAQKKCKQVYTYCSTCEDKPYLMKEWTESRSEKYVLGVFLDISGAFDNAWWPAILHQMKRLGATRRLCELTRNYLGGRYTSITVLAGRSEIRLSKGCPQGSQFGPELWNNLMDSLLSLDESEGELSIGYADDALLMIAGQTRAEVILRAEEKLKRAGAWAGGMKLSFSSAKTKVMCLKRKLVPPYTVRMDGKRLVEVTEMDYLGVTLDDRLSFRNHVKRVAGKEALMFQRIRWIVASTWGLSGRRTRRLYLGVFVRRMVYGAAVWG</sequence>
<dbReference type="Pfam" id="PF14529">
    <property type="entry name" value="Exo_endo_phos_2"/>
    <property type="match status" value="1"/>
</dbReference>
<keyword evidence="4" id="KW-1185">Reference proteome</keyword>
<dbReference type="EMBL" id="VYZN01000059">
    <property type="protein sequence ID" value="KAE9525624.1"/>
    <property type="molecule type" value="Genomic_DNA"/>
</dbReference>
<dbReference type="InterPro" id="IPR005135">
    <property type="entry name" value="Endo/exonuclease/phosphatase"/>
</dbReference>
<dbReference type="Pfam" id="PF13843">
    <property type="entry name" value="DDE_Tnp_1_7"/>
    <property type="match status" value="1"/>
</dbReference>
<dbReference type="Gene3D" id="3.60.10.10">
    <property type="entry name" value="Endonuclease/exonuclease/phosphatase"/>
    <property type="match status" value="1"/>
</dbReference>
<dbReference type="InterPro" id="IPR036691">
    <property type="entry name" value="Endo/exonu/phosph_ase_sf"/>
</dbReference>
<comment type="caution">
    <text evidence="3">The sequence shown here is derived from an EMBL/GenBank/DDBJ whole genome shotgun (WGS) entry which is preliminary data.</text>
</comment>
<dbReference type="PANTHER" id="PTHR46599:SF3">
    <property type="entry name" value="PIGGYBAC TRANSPOSABLE ELEMENT-DERIVED PROTEIN 4"/>
    <property type="match status" value="1"/>
</dbReference>
<feature type="compositionally biased region" description="Basic and acidic residues" evidence="1">
    <location>
        <begin position="360"/>
        <end position="370"/>
    </location>
</feature>
<dbReference type="SUPFAM" id="SSF56672">
    <property type="entry name" value="DNA/RNA polymerases"/>
    <property type="match status" value="1"/>
</dbReference>
<evidence type="ECO:0000313" key="3">
    <source>
        <dbReference type="EMBL" id="KAE9525624.1"/>
    </source>
</evidence>
<organism evidence="3 4">
    <name type="scientific">Aphis glycines</name>
    <name type="common">Soybean aphid</name>
    <dbReference type="NCBI Taxonomy" id="307491"/>
    <lineage>
        <taxon>Eukaryota</taxon>
        <taxon>Metazoa</taxon>
        <taxon>Ecdysozoa</taxon>
        <taxon>Arthropoda</taxon>
        <taxon>Hexapoda</taxon>
        <taxon>Insecta</taxon>
        <taxon>Pterygota</taxon>
        <taxon>Neoptera</taxon>
        <taxon>Paraneoptera</taxon>
        <taxon>Hemiptera</taxon>
        <taxon>Sternorrhyncha</taxon>
        <taxon>Aphidomorpha</taxon>
        <taxon>Aphidoidea</taxon>
        <taxon>Aphididae</taxon>
        <taxon>Aphidini</taxon>
        <taxon>Aphis</taxon>
        <taxon>Aphis</taxon>
    </lineage>
</organism>
<feature type="compositionally biased region" description="Acidic residues" evidence="1">
    <location>
        <begin position="375"/>
        <end position="386"/>
    </location>
</feature>
<dbReference type="SUPFAM" id="SSF56219">
    <property type="entry name" value="DNase I-like"/>
    <property type="match status" value="1"/>
</dbReference>
<dbReference type="PANTHER" id="PTHR46599">
    <property type="entry name" value="PIGGYBAC TRANSPOSABLE ELEMENT-DERIVED PROTEIN 4"/>
    <property type="match status" value="1"/>
</dbReference>
<evidence type="ECO:0000259" key="2">
    <source>
        <dbReference type="PROSITE" id="PS50878"/>
    </source>
</evidence>
<protein>
    <recommendedName>
        <fullName evidence="2">Reverse transcriptase domain-containing protein</fullName>
    </recommendedName>
</protein>
<proteinExistence type="predicted"/>
<dbReference type="InterPro" id="IPR000477">
    <property type="entry name" value="RT_dom"/>
</dbReference>
<evidence type="ECO:0000313" key="4">
    <source>
        <dbReference type="Proteomes" id="UP000475862"/>
    </source>
</evidence>
<accession>A0A6G0T494</accession>
<dbReference type="AlphaFoldDB" id="A0A6G0T494"/>
<dbReference type="Proteomes" id="UP000475862">
    <property type="component" value="Unassembled WGS sequence"/>
</dbReference>
<dbReference type="InterPro" id="IPR029526">
    <property type="entry name" value="PGBD"/>
</dbReference>
<name>A0A6G0T494_APHGL</name>